<dbReference type="EMBL" id="JAFHKR010000038">
    <property type="protein sequence ID" value="MBN3554025.1"/>
    <property type="molecule type" value="Genomic_DNA"/>
</dbReference>
<reference evidence="1 2" key="1">
    <citation type="submission" date="2021-01" db="EMBL/GenBank/DDBJ databases">
        <title>Genome Sequencing of Type Strains.</title>
        <authorList>
            <person name="Lemaire J.F."/>
            <person name="Inderbitzin P."/>
            <person name="Collins S.B."/>
            <person name="Wespe N."/>
            <person name="Knight-Connoni V."/>
        </authorList>
    </citation>
    <scope>NUCLEOTIDE SEQUENCE [LARGE SCALE GENOMIC DNA]</scope>
    <source>
        <strain evidence="1 2">DSM 23009</strain>
    </source>
</reference>
<name>A0ABS2ZMD3_9BACL</name>
<keyword evidence="2" id="KW-1185">Reference proteome</keyword>
<evidence type="ECO:0000313" key="2">
    <source>
        <dbReference type="Proteomes" id="UP001296923"/>
    </source>
</evidence>
<dbReference type="SUPFAM" id="SSF55729">
    <property type="entry name" value="Acyl-CoA N-acyltransferases (Nat)"/>
    <property type="match status" value="1"/>
</dbReference>
<proteinExistence type="predicted"/>
<organism evidence="1 2">
    <name type="scientific">Fictibacillus nanhaiensis</name>
    <dbReference type="NCBI Taxonomy" id="742169"/>
    <lineage>
        <taxon>Bacteria</taxon>
        <taxon>Bacillati</taxon>
        <taxon>Bacillota</taxon>
        <taxon>Bacilli</taxon>
        <taxon>Bacillales</taxon>
        <taxon>Fictibacillaceae</taxon>
        <taxon>Fictibacillus</taxon>
    </lineage>
</organism>
<dbReference type="Pfam" id="PF04339">
    <property type="entry name" value="FemAB_like"/>
    <property type="match status" value="1"/>
</dbReference>
<dbReference type="Gene3D" id="3.40.630.30">
    <property type="match status" value="1"/>
</dbReference>
<accession>A0ABS2ZMD3</accession>
<protein>
    <submittedName>
        <fullName evidence="1">GNAT family N-acetyltransferase</fullName>
    </submittedName>
</protein>
<evidence type="ECO:0000313" key="1">
    <source>
        <dbReference type="EMBL" id="MBN3554025.1"/>
    </source>
</evidence>
<dbReference type="InterPro" id="IPR007434">
    <property type="entry name" value="FemAB-like"/>
</dbReference>
<dbReference type="RefSeq" id="WP_205725085.1">
    <property type="nucleotide sequence ID" value="NZ_JAFHKR010000038.1"/>
</dbReference>
<comment type="caution">
    <text evidence="1">The sequence shown here is derived from an EMBL/GenBank/DDBJ whole genome shotgun (WGS) entry which is preliminary data.</text>
</comment>
<dbReference type="Proteomes" id="UP001296923">
    <property type="component" value="Unassembled WGS sequence"/>
</dbReference>
<gene>
    <name evidence="1" type="ORF">JYA63_07110</name>
</gene>
<sequence length="397" mass="46143">MQFQIKRSFQLNSFKDLSLEFIKSLDDVCEHELFPLCKDRSFYVSRPWLLAIERLRGGDTGYIVCRNQTGQLLGLLPIYWGKPSSRGLYEPYKRFLERSGGHFHQKDWTPTVIIGSRAAYTCEFLINPNINNEAEESRVLESMIEAANIFTKNQGATSISCLYMNEKGRRQLHDVIEDKNNFFIVGANAVLDIEFNSIEEYQDYIKWRRGIRRERSIFDAKGYTVDSSKLGDSMQIFAQLFANHENKYGHNTSAENEIKELQILKDTANDFSHVIYLKREDVVVGCVLLFLWGKTIYARTVGFDFNVVGDGYEYFNLAYYEVIRFAILNGYKHVEYGMGTYRAKLKRGARLEPLWGYICSNSQPSPLNNSIFKDWDHERYHAVKTANISELERIEFP</sequence>
<dbReference type="InterPro" id="IPR016181">
    <property type="entry name" value="Acyl_CoA_acyltransferase"/>
</dbReference>